<dbReference type="Proteomes" id="UP000281118">
    <property type="component" value="Unassembled WGS sequence"/>
</dbReference>
<proteinExistence type="predicted"/>
<accession>A0A3S0ZLC6</accession>
<dbReference type="RefSeq" id="WP_126019919.1">
    <property type="nucleotide sequence ID" value="NZ_RXFT01000001.1"/>
</dbReference>
<dbReference type="OrthoDB" id="8857933at2"/>
<evidence type="ECO:0000313" key="1">
    <source>
        <dbReference type="EMBL" id="RUR66349.1"/>
    </source>
</evidence>
<gene>
    <name evidence="1" type="ORF">EJP67_04670</name>
</gene>
<protein>
    <submittedName>
        <fullName evidence="1">Uncharacterized protein</fullName>
    </submittedName>
</protein>
<organism evidence="1 2">
    <name type="scientific">Variovorax guangxiensis</name>
    <dbReference type="NCBI Taxonomy" id="1775474"/>
    <lineage>
        <taxon>Bacteria</taxon>
        <taxon>Pseudomonadati</taxon>
        <taxon>Pseudomonadota</taxon>
        <taxon>Betaproteobacteria</taxon>
        <taxon>Burkholderiales</taxon>
        <taxon>Comamonadaceae</taxon>
        <taxon>Variovorax</taxon>
    </lineage>
</organism>
<name>A0A3S0ZLC6_9BURK</name>
<reference evidence="1 2" key="1">
    <citation type="submission" date="2018-12" db="EMBL/GenBank/DDBJ databases">
        <title>The genome sequences of Variovorax guangxiensis DSM 27352.</title>
        <authorList>
            <person name="Gao J."/>
            <person name="Sun J."/>
        </authorList>
    </citation>
    <scope>NUCLEOTIDE SEQUENCE [LARGE SCALE GENOMIC DNA]</scope>
    <source>
        <strain evidence="1 2">DSM 27352</strain>
    </source>
</reference>
<sequence>MPAEPFPLIQTQPVPPDGSYLQAIMNWQIAIAGSALQAQLRQLELMADLQRSFGAVQRELTDQWICRFGGGVPLDG</sequence>
<comment type="caution">
    <text evidence="1">The sequence shown here is derived from an EMBL/GenBank/DDBJ whole genome shotgun (WGS) entry which is preliminary data.</text>
</comment>
<dbReference type="EMBL" id="RXFT01000001">
    <property type="protein sequence ID" value="RUR66349.1"/>
    <property type="molecule type" value="Genomic_DNA"/>
</dbReference>
<evidence type="ECO:0000313" key="2">
    <source>
        <dbReference type="Proteomes" id="UP000281118"/>
    </source>
</evidence>
<dbReference type="AlphaFoldDB" id="A0A3S0ZLC6"/>